<gene>
    <name evidence="2" type="ORF">NCTC1934_04123</name>
</gene>
<dbReference type="Proteomes" id="UP000255467">
    <property type="component" value="Unassembled WGS sequence"/>
</dbReference>
<protein>
    <recommendedName>
        <fullName evidence="4">DUF4192 domain-containing protein</fullName>
    </recommendedName>
</protein>
<evidence type="ECO:0000313" key="2">
    <source>
        <dbReference type="EMBL" id="SUA80127.1"/>
    </source>
</evidence>
<accession>A0A378YUD6</accession>
<reference evidence="2 3" key="1">
    <citation type="submission" date="2018-06" db="EMBL/GenBank/DDBJ databases">
        <authorList>
            <consortium name="Pathogen Informatics"/>
            <person name="Doyle S."/>
        </authorList>
    </citation>
    <scope>NUCLEOTIDE SEQUENCE [LARGE SCALE GENOMIC DNA]</scope>
    <source>
        <strain evidence="2 3">NCTC1934</strain>
    </source>
</reference>
<organism evidence="2 3">
    <name type="scientific">Nocardia otitidiscaviarum</name>
    <dbReference type="NCBI Taxonomy" id="1823"/>
    <lineage>
        <taxon>Bacteria</taxon>
        <taxon>Bacillati</taxon>
        <taxon>Actinomycetota</taxon>
        <taxon>Actinomycetes</taxon>
        <taxon>Mycobacteriales</taxon>
        <taxon>Nocardiaceae</taxon>
        <taxon>Nocardia</taxon>
    </lineage>
</organism>
<proteinExistence type="predicted"/>
<dbReference type="EMBL" id="UGRY01000002">
    <property type="protein sequence ID" value="SUA80127.1"/>
    <property type="molecule type" value="Genomic_DNA"/>
</dbReference>
<keyword evidence="3" id="KW-1185">Reference proteome</keyword>
<feature type="compositionally biased region" description="Basic and acidic residues" evidence="1">
    <location>
        <begin position="1"/>
        <end position="14"/>
    </location>
</feature>
<evidence type="ECO:0008006" key="4">
    <source>
        <dbReference type="Google" id="ProtNLM"/>
    </source>
</evidence>
<feature type="compositionally biased region" description="Basic and acidic residues" evidence="1">
    <location>
        <begin position="38"/>
        <end position="50"/>
    </location>
</feature>
<feature type="region of interest" description="Disordered" evidence="1">
    <location>
        <begin position="1"/>
        <end position="127"/>
    </location>
</feature>
<sequence length="543" mass="56811">MSREQMESPERSVSREQAVSPEQAESRERSVSPEQVESPERSVSPEHAESLGRSVSPEQAESREQAESPEQGVSPEQTVSPGRAASPGIALSAERAGSVERAASADRARTVDSAGSTKRAASVESAGAVDSVAPIGSVVSAASAQSAEYAVPVDDVVTAERAVRVDRAATDADAASFGNAAVPQQHLREPGEFIAAVPAMLGFVPARSLVLAVLRAEEGRSDSAAVDVVVRVDTDVTGRAAVRAMMDQLADICVRQRAVAALALIVDDRATVPDARHRGVRARRHRELTDLLAARLAAADVMLTGAWAVAGFDAGRPWWSVLDPANTGAQRAPADSPVTFRQVLDGRPLRGSRAELAAVVAVDADARAAVAAVLESVVTAAQARLAAAVRRGEAEVYTRAALRKVLWQLANVESGARLHPAELAELAVALRNPVVRDVMFALAPGDHAAAAEALWIHLTRVLPDPDRAEAAALLGYCAYVRGDGPLAGVALDAALASDPDHTMARLLETALRNGLRPAQLRRIAETGREAAAILGVDLGPELS</sequence>
<evidence type="ECO:0000256" key="1">
    <source>
        <dbReference type="SAM" id="MobiDB-lite"/>
    </source>
</evidence>
<name>A0A378YUD6_9NOCA</name>
<evidence type="ECO:0000313" key="3">
    <source>
        <dbReference type="Proteomes" id="UP000255467"/>
    </source>
</evidence>
<dbReference type="AlphaFoldDB" id="A0A378YUD6"/>
<dbReference type="STRING" id="1406858.GCA_000710895_07134"/>
<dbReference type="Pfam" id="PF13830">
    <property type="entry name" value="DUF4192"/>
    <property type="match status" value="1"/>
</dbReference>
<dbReference type="InterPro" id="IPR025447">
    <property type="entry name" value="DUF4192"/>
</dbReference>